<proteinExistence type="predicted"/>
<keyword evidence="2" id="KW-1185">Reference proteome</keyword>
<gene>
    <name evidence="1" type="ORF">GMARGA_LOCUS5595</name>
</gene>
<sequence length="86" mass="10380">MYTVLESNRNPIWLKFHVSNVVVYQKKPRATNKLDPVLKYPLYDIQKLKELCWIRIFPINFVDHILHVYFVHNCTSTYTTKHDETN</sequence>
<organism evidence="1 2">
    <name type="scientific">Gigaspora margarita</name>
    <dbReference type="NCBI Taxonomy" id="4874"/>
    <lineage>
        <taxon>Eukaryota</taxon>
        <taxon>Fungi</taxon>
        <taxon>Fungi incertae sedis</taxon>
        <taxon>Mucoromycota</taxon>
        <taxon>Glomeromycotina</taxon>
        <taxon>Glomeromycetes</taxon>
        <taxon>Diversisporales</taxon>
        <taxon>Gigasporaceae</taxon>
        <taxon>Gigaspora</taxon>
    </lineage>
</organism>
<comment type="caution">
    <text evidence="1">The sequence shown here is derived from an EMBL/GenBank/DDBJ whole genome shotgun (WGS) entry which is preliminary data.</text>
</comment>
<dbReference type="EMBL" id="CAJVQB010002400">
    <property type="protein sequence ID" value="CAG8573343.1"/>
    <property type="molecule type" value="Genomic_DNA"/>
</dbReference>
<protein>
    <submittedName>
        <fullName evidence="1">37109_t:CDS:1</fullName>
    </submittedName>
</protein>
<evidence type="ECO:0000313" key="2">
    <source>
        <dbReference type="Proteomes" id="UP000789901"/>
    </source>
</evidence>
<accession>A0ABN7UE22</accession>
<reference evidence="1 2" key="1">
    <citation type="submission" date="2021-06" db="EMBL/GenBank/DDBJ databases">
        <authorList>
            <person name="Kallberg Y."/>
            <person name="Tangrot J."/>
            <person name="Rosling A."/>
        </authorList>
    </citation>
    <scope>NUCLEOTIDE SEQUENCE [LARGE SCALE GENOMIC DNA]</scope>
    <source>
        <strain evidence="1 2">120-4 pot B 10/14</strain>
    </source>
</reference>
<name>A0ABN7UE22_GIGMA</name>
<evidence type="ECO:0000313" key="1">
    <source>
        <dbReference type="EMBL" id="CAG8573343.1"/>
    </source>
</evidence>
<dbReference type="Proteomes" id="UP000789901">
    <property type="component" value="Unassembled WGS sequence"/>
</dbReference>